<proteinExistence type="inferred from homology"/>
<keyword evidence="4 8" id="KW-0540">Nuclease</keyword>
<dbReference type="SMART" id="SM00092">
    <property type="entry name" value="RNAse_Pc"/>
    <property type="match status" value="1"/>
</dbReference>
<evidence type="ECO:0000259" key="9">
    <source>
        <dbReference type="SMART" id="SM00092"/>
    </source>
</evidence>
<evidence type="ECO:0000256" key="4">
    <source>
        <dbReference type="ARBA" id="ARBA00022722"/>
    </source>
</evidence>
<feature type="domain" description="Ribonuclease A-domain" evidence="9">
    <location>
        <begin position="8"/>
        <end position="119"/>
    </location>
</feature>
<evidence type="ECO:0000256" key="1">
    <source>
        <dbReference type="ARBA" id="ARBA00004613"/>
    </source>
</evidence>
<comment type="similarity">
    <text evidence="2 8">Belongs to the pancreatic ribonuclease family.</text>
</comment>
<dbReference type="PROSITE" id="PS00127">
    <property type="entry name" value="RNASE_PANCREATIC"/>
    <property type="match status" value="1"/>
</dbReference>
<dbReference type="InterPro" id="IPR036816">
    <property type="entry name" value="RNaseA-like_dom_sf"/>
</dbReference>
<dbReference type="GO" id="GO:0005576">
    <property type="term" value="C:extracellular region"/>
    <property type="evidence" value="ECO:0007669"/>
    <property type="project" value="UniProtKB-SubCell"/>
</dbReference>
<dbReference type="GO" id="GO:0001525">
    <property type="term" value="P:angiogenesis"/>
    <property type="evidence" value="ECO:0007669"/>
    <property type="project" value="TreeGrafter"/>
</dbReference>
<evidence type="ECO:0000313" key="10">
    <source>
        <dbReference type="Ensembl" id="ENSMALP00000012098.1"/>
    </source>
</evidence>
<evidence type="ECO:0000256" key="7">
    <source>
        <dbReference type="ARBA" id="ARBA00023157"/>
    </source>
</evidence>
<dbReference type="GO" id="GO:0016787">
    <property type="term" value="F:hydrolase activity"/>
    <property type="evidence" value="ECO:0007669"/>
    <property type="project" value="UniProtKB-KW"/>
</dbReference>
<evidence type="ECO:0000256" key="8">
    <source>
        <dbReference type="RuleBase" id="RU000651"/>
    </source>
</evidence>
<name>A0A3Q3J1H2_MONAL</name>
<dbReference type="Proteomes" id="UP000261600">
    <property type="component" value="Unplaced"/>
</dbReference>
<dbReference type="SUPFAM" id="SSF54076">
    <property type="entry name" value="RNase A-like"/>
    <property type="match status" value="1"/>
</dbReference>
<dbReference type="GO" id="GO:0050829">
    <property type="term" value="P:defense response to Gram-negative bacterium"/>
    <property type="evidence" value="ECO:0007669"/>
    <property type="project" value="TreeGrafter"/>
</dbReference>
<keyword evidence="3" id="KW-0964">Secreted</keyword>
<dbReference type="GO" id="GO:0050830">
    <property type="term" value="P:defense response to Gram-positive bacterium"/>
    <property type="evidence" value="ECO:0007669"/>
    <property type="project" value="TreeGrafter"/>
</dbReference>
<dbReference type="PANTHER" id="PTHR11437:SF10">
    <property type="entry name" value="ANGIOGENIN-RELATED"/>
    <property type="match status" value="1"/>
</dbReference>
<dbReference type="Ensembl" id="ENSMALT00000012356.1">
    <property type="protein sequence ID" value="ENSMALP00000012098.1"/>
    <property type="gene ID" value="ENSMALG00000008592.1"/>
</dbReference>
<dbReference type="InterPro" id="IPR023412">
    <property type="entry name" value="RNaseA_domain"/>
</dbReference>
<accession>A0A3Q3J1H2</accession>
<comment type="subcellular location">
    <subcellularLocation>
        <location evidence="1">Secreted</location>
    </subcellularLocation>
</comment>
<dbReference type="PANTHER" id="PTHR11437">
    <property type="entry name" value="RIBONUCLEASE"/>
    <property type="match status" value="1"/>
</dbReference>
<keyword evidence="11" id="KW-1185">Reference proteome</keyword>
<evidence type="ECO:0000256" key="5">
    <source>
        <dbReference type="ARBA" id="ARBA00022759"/>
    </source>
</evidence>
<protein>
    <recommendedName>
        <fullName evidence="9">Ribonuclease A-domain domain-containing protein</fullName>
    </recommendedName>
</protein>
<evidence type="ECO:0000256" key="6">
    <source>
        <dbReference type="ARBA" id="ARBA00022801"/>
    </source>
</evidence>
<dbReference type="GO" id="GO:0004519">
    <property type="term" value="F:endonuclease activity"/>
    <property type="evidence" value="ECO:0007669"/>
    <property type="project" value="UniProtKB-KW"/>
</dbReference>
<keyword evidence="7" id="KW-1015">Disulfide bond</keyword>
<reference evidence="10" key="2">
    <citation type="submission" date="2025-09" db="UniProtKB">
        <authorList>
            <consortium name="Ensembl"/>
        </authorList>
    </citation>
    <scope>IDENTIFICATION</scope>
</reference>
<keyword evidence="6 8" id="KW-0378">Hydrolase</keyword>
<reference evidence="10" key="1">
    <citation type="submission" date="2025-08" db="UniProtKB">
        <authorList>
            <consortium name="Ensembl"/>
        </authorList>
    </citation>
    <scope>IDENTIFICATION</scope>
</reference>
<organism evidence="10 11">
    <name type="scientific">Monopterus albus</name>
    <name type="common">Swamp eel</name>
    <dbReference type="NCBI Taxonomy" id="43700"/>
    <lineage>
        <taxon>Eukaryota</taxon>
        <taxon>Metazoa</taxon>
        <taxon>Chordata</taxon>
        <taxon>Craniata</taxon>
        <taxon>Vertebrata</taxon>
        <taxon>Euteleostomi</taxon>
        <taxon>Actinopterygii</taxon>
        <taxon>Neopterygii</taxon>
        <taxon>Teleostei</taxon>
        <taxon>Neoteleostei</taxon>
        <taxon>Acanthomorphata</taxon>
        <taxon>Anabantaria</taxon>
        <taxon>Synbranchiformes</taxon>
        <taxon>Synbranchidae</taxon>
        <taxon>Monopterus</taxon>
    </lineage>
</organism>
<dbReference type="Gene3D" id="3.10.130.10">
    <property type="entry name" value="Ribonuclease A-like domain"/>
    <property type="match status" value="1"/>
</dbReference>
<dbReference type="GO" id="GO:0003676">
    <property type="term" value="F:nucleic acid binding"/>
    <property type="evidence" value="ECO:0007669"/>
    <property type="project" value="InterPro"/>
</dbReference>
<dbReference type="InterPro" id="IPR023411">
    <property type="entry name" value="RNaseA_AS"/>
</dbReference>
<dbReference type="AlphaFoldDB" id="A0A3Q3J1H2"/>
<evidence type="ECO:0000256" key="3">
    <source>
        <dbReference type="ARBA" id="ARBA00022525"/>
    </source>
</evidence>
<evidence type="ECO:0000256" key="2">
    <source>
        <dbReference type="ARBA" id="ARBA00005600"/>
    </source>
</evidence>
<dbReference type="GO" id="GO:0004540">
    <property type="term" value="F:RNA nuclease activity"/>
    <property type="evidence" value="ECO:0007669"/>
    <property type="project" value="TreeGrafter"/>
</dbReference>
<sequence length="124" mass="14275">MPEPPQLVKKLFGKFKEQHIYTKTFTNCDKAMSGVEINLCKEKNTFILASTTKVKSVCRDKGEPYQGLTKSLQRFDIVVCKLEKQGTKPAKCHYSRKNLNKKIVIKCEKGLPVHYVRDIDHCEN</sequence>
<evidence type="ECO:0000313" key="11">
    <source>
        <dbReference type="Proteomes" id="UP000261600"/>
    </source>
</evidence>
<keyword evidence="5 8" id="KW-0255">Endonuclease</keyword>
<dbReference type="Pfam" id="PF00074">
    <property type="entry name" value="RnaseA"/>
    <property type="match status" value="1"/>
</dbReference>
<dbReference type="InterPro" id="IPR001427">
    <property type="entry name" value="RNaseA"/>
</dbReference>